<accession>A0A8T2NXB6</accession>
<proteinExistence type="predicted"/>
<comment type="caution">
    <text evidence="2">The sequence shown here is derived from an EMBL/GenBank/DDBJ whole genome shotgun (WGS) entry which is preliminary data.</text>
</comment>
<protein>
    <submittedName>
        <fullName evidence="2">Uncharacterized protein</fullName>
    </submittedName>
</protein>
<evidence type="ECO:0000313" key="2">
    <source>
        <dbReference type="EMBL" id="KAG9343960.1"/>
    </source>
</evidence>
<evidence type="ECO:0000313" key="3">
    <source>
        <dbReference type="Proteomes" id="UP000824540"/>
    </source>
</evidence>
<dbReference type="AlphaFoldDB" id="A0A8T2NXB6"/>
<feature type="region of interest" description="Disordered" evidence="1">
    <location>
        <begin position="1"/>
        <end position="34"/>
    </location>
</feature>
<dbReference type="EMBL" id="JAFBMS010000022">
    <property type="protein sequence ID" value="KAG9343960.1"/>
    <property type="molecule type" value="Genomic_DNA"/>
</dbReference>
<keyword evidence="3" id="KW-1185">Reference proteome</keyword>
<sequence length="78" mass="8459">MAGMEKPIWSRSRSESSGPHAEKPILIEISPCPDPGGLKIDKTIKSKFSLGEEKEAELSMDMTNGLSLPINTFSGIIQ</sequence>
<organism evidence="2 3">
    <name type="scientific">Albula glossodonta</name>
    <name type="common">roundjaw bonefish</name>
    <dbReference type="NCBI Taxonomy" id="121402"/>
    <lineage>
        <taxon>Eukaryota</taxon>
        <taxon>Metazoa</taxon>
        <taxon>Chordata</taxon>
        <taxon>Craniata</taxon>
        <taxon>Vertebrata</taxon>
        <taxon>Euteleostomi</taxon>
        <taxon>Actinopterygii</taxon>
        <taxon>Neopterygii</taxon>
        <taxon>Teleostei</taxon>
        <taxon>Albuliformes</taxon>
        <taxon>Albulidae</taxon>
        <taxon>Albula</taxon>
    </lineage>
</organism>
<evidence type="ECO:0000256" key="1">
    <source>
        <dbReference type="SAM" id="MobiDB-lite"/>
    </source>
</evidence>
<gene>
    <name evidence="2" type="ORF">JZ751_013349</name>
</gene>
<name>A0A8T2NXB6_9TELE</name>
<reference evidence="2" key="1">
    <citation type="thesis" date="2021" institute="BYU ScholarsArchive" country="Provo, UT, USA">
        <title>Applications of and Algorithms for Genome Assembly and Genomic Analyses with an Emphasis on Marine Teleosts.</title>
        <authorList>
            <person name="Pickett B.D."/>
        </authorList>
    </citation>
    <scope>NUCLEOTIDE SEQUENCE</scope>
    <source>
        <strain evidence="2">HI-2016</strain>
    </source>
</reference>
<dbReference type="Proteomes" id="UP000824540">
    <property type="component" value="Unassembled WGS sequence"/>
</dbReference>